<reference evidence="3" key="1">
    <citation type="journal article" date="2021" name="PeerJ">
        <title>Extensive microbial diversity within the chicken gut microbiome revealed by metagenomics and culture.</title>
        <authorList>
            <person name="Gilroy R."/>
            <person name="Ravi A."/>
            <person name="Getino M."/>
            <person name="Pursley I."/>
            <person name="Horton D.L."/>
            <person name="Alikhan N.F."/>
            <person name="Baker D."/>
            <person name="Gharbi K."/>
            <person name="Hall N."/>
            <person name="Watson M."/>
            <person name="Adriaenssens E.M."/>
            <person name="Foster-Nyarko E."/>
            <person name="Jarju S."/>
            <person name="Secka A."/>
            <person name="Antonio M."/>
            <person name="Oren A."/>
            <person name="Chaudhuri R.R."/>
            <person name="La Ragione R."/>
            <person name="Hildebrand F."/>
            <person name="Pallen M.J."/>
        </authorList>
    </citation>
    <scope>NUCLEOTIDE SEQUENCE</scope>
    <source>
        <strain evidence="3">ChiGjej1B1-18357</strain>
    </source>
</reference>
<evidence type="ECO:0000256" key="1">
    <source>
        <dbReference type="SAM" id="Phobius"/>
    </source>
</evidence>
<dbReference type="Pfam" id="PF01478">
    <property type="entry name" value="Peptidase_A24"/>
    <property type="match status" value="1"/>
</dbReference>
<keyword evidence="1" id="KW-0472">Membrane</keyword>
<organism evidence="3 4">
    <name type="scientific">Dietzia timorensis</name>
    <dbReference type="NCBI Taxonomy" id="499555"/>
    <lineage>
        <taxon>Bacteria</taxon>
        <taxon>Bacillati</taxon>
        <taxon>Actinomycetota</taxon>
        <taxon>Actinomycetes</taxon>
        <taxon>Mycobacteriales</taxon>
        <taxon>Dietziaceae</taxon>
        <taxon>Dietzia</taxon>
    </lineage>
</organism>
<evidence type="ECO:0000313" key="4">
    <source>
        <dbReference type="Proteomes" id="UP000776650"/>
    </source>
</evidence>
<dbReference type="AlphaFoldDB" id="A0A921F778"/>
<feature type="transmembrane region" description="Helical" evidence="1">
    <location>
        <begin position="60"/>
        <end position="82"/>
    </location>
</feature>
<dbReference type="Proteomes" id="UP000776650">
    <property type="component" value="Unassembled WGS sequence"/>
</dbReference>
<comment type="caution">
    <text evidence="3">The sequence shown here is derived from an EMBL/GenBank/DDBJ whole genome shotgun (WGS) entry which is preliminary data.</text>
</comment>
<keyword evidence="3" id="KW-0378">Hydrolase</keyword>
<dbReference type="EC" id="3.4.23.43" evidence="3"/>
<feature type="transmembrane region" description="Helical" evidence="1">
    <location>
        <begin position="109"/>
        <end position="130"/>
    </location>
</feature>
<name>A0A921F778_9ACTN</name>
<keyword evidence="1" id="KW-0812">Transmembrane</keyword>
<feature type="transmembrane region" description="Helical" evidence="1">
    <location>
        <begin position="33"/>
        <end position="53"/>
    </location>
</feature>
<protein>
    <submittedName>
        <fullName evidence="3">Prepilin peptidase</fullName>
        <ecNumber evidence="3">3.4.23.43</ecNumber>
    </submittedName>
</protein>
<evidence type="ECO:0000259" key="2">
    <source>
        <dbReference type="Pfam" id="PF01478"/>
    </source>
</evidence>
<dbReference type="EMBL" id="DYXM01000276">
    <property type="protein sequence ID" value="HJE92173.1"/>
    <property type="molecule type" value="Genomic_DNA"/>
</dbReference>
<gene>
    <name evidence="3" type="ORF">K8V11_14330</name>
</gene>
<sequence>MHTDGAPLASLAVVLPWALFVAAVDIRHRRIPVQLQIAGPAVSAIAVGVNVLANPQGSTPLVQVVGGALALTAAYFALRVFAPHHLGGGDLRIAPAIGALGGIGGVDGIVLVAIGPFAVTAVIGVVLLAAKGTRHVPHGPAMVGCALLAMAQGG</sequence>
<reference evidence="3" key="2">
    <citation type="submission" date="2021-09" db="EMBL/GenBank/DDBJ databases">
        <authorList>
            <person name="Gilroy R."/>
        </authorList>
    </citation>
    <scope>NUCLEOTIDE SEQUENCE</scope>
    <source>
        <strain evidence="3">ChiGjej1B1-18357</strain>
    </source>
</reference>
<accession>A0A921F778</accession>
<keyword evidence="1" id="KW-1133">Transmembrane helix</keyword>
<dbReference type="GO" id="GO:0004190">
    <property type="term" value="F:aspartic-type endopeptidase activity"/>
    <property type="evidence" value="ECO:0007669"/>
    <property type="project" value="UniProtKB-EC"/>
</dbReference>
<dbReference type="RefSeq" id="WP_303915723.1">
    <property type="nucleotide sequence ID" value="NZ_DYXM01000276.1"/>
</dbReference>
<feature type="domain" description="Prepilin type IV endopeptidase peptidase" evidence="2">
    <location>
        <begin position="13"/>
        <end position="115"/>
    </location>
</feature>
<dbReference type="InterPro" id="IPR000045">
    <property type="entry name" value="Prepilin_IV_endopep_pep"/>
</dbReference>
<proteinExistence type="predicted"/>
<dbReference type="Gene3D" id="1.20.120.1220">
    <property type="match status" value="1"/>
</dbReference>
<evidence type="ECO:0000313" key="3">
    <source>
        <dbReference type="EMBL" id="HJE92173.1"/>
    </source>
</evidence>
<dbReference type="GO" id="GO:0016020">
    <property type="term" value="C:membrane"/>
    <property type="evidence" value="ECO:0007669"/>
    <property type="project" value="InterPro"/>
</dbReference>